<evidence type="ECO:0000256" key="3">
    <source>
        <dbReference type="PIRSR" id="PIRSR603782-2"/>
    </source>
</evidence>
<evidence type="ECO:0008006" key="7">
    <source>
        <dbReference type="Google" id="ProtNLM"/>
    </source>
</evidence>
<feature type="binding site" evidence="2">
    <location>
        <position position="282"/>
    </location>
    <ligand>
        <name>Cu cation</name>
        <dbReference type="ChEBI" id="CHEBI:23378"/>
    </ligand>
</feature>
<evidence type="ECO:0000313" key="6">
    <source>
        <dbReference type="Proteomes" id="UP000660262"/>
    </source>
</evidence>
<dbReference type="OrthoDB" id="270009at2759"/>
<reference evidence="5" key="1">
    <citation type="submission" date="2020-10" db="EMBL/GenBank/DDBJ databases">
        <title>Unveiling of a novel bifunctional photoreceptor, Dualchrome1, isolated from a cosmopolitan green alga.</title>
        <authorList>
            <person name="Suzuki S."/>
            <person name="Kawachi M."/>
        </authorList>
    </citation>
    <scope>NUCLEOTIDE SEQUENCE</scope>
    <source>
        <strain evidence="5">NIES 2893</strain>
    </source>
</reference>
<keyword evidence="4" id="KW-0812">Transmembrane</keyword>
<keyword evidence="2" id="KW-0479">Metal-binding</keyword>
<dbReference type="PANTHER" id="PTHR12151">
    <property type="entry name" value="ELECTRON TRANSPORT PROTIN SCO1/SENC FAMILY MEMBER"/>
    <property type="match status" value="1"/>
</dbReference>
<gene>
    <name evidence="5" type="ORF">PPROV_000165400</name>
</gene>
<dbReference type="InterPro" id="IPR003782">
    <property type="entry name" value="SCO1/SenC"/>
</dbReference>
<dbReference type="PANTHER" id="PTHR12151:SF5">
    <property type="entry name" value="AT19154P"/>
    <property type="match status" value="1"/>
</dbReference>
<dbReference type="GO" id="GO:0005739">
    <property type="term" value="C:mitochondrion"/>
    <property type="evidence" value="ECO:0007669"/>
    <property type="project" value="GOC"/>
</dbReference>
<dbReference type="SUPFAM" id="SSF52833">
    <property type="entry name" value="Thioredoxin-like"/>
    <property type="match status" value="1"/>
</dbReference>
<dbReference type="InterPro" id="IPR036249">
    <property type="entry name" value="Thioredoxin-like_sf"/>
</dbReference>
<dbReference type="GO" id="GO:0033617">
    <property type="term" value="P:mitochondrial respiratory chain complex IV assembly"/>
    <property type="evidence" value="ECO:0007669"/>
    <property type="project" value="TreeGrafter"/>
</dbReference>
<dbReference type="FunFam" id="3.40.30.10:FF:000013">
    <property type="entry name" value="Blast:Protein SCO1 homolog, mitochondrial"/>
    <property type="match status" value="1"/>
</dbReference>
<proteinExistence type="inferred from homology"/>
<accession>A0A830HC45</accession>
<keyword evidence="6" id="KW-1185">Reference proteome</keyword>
<dbReference type="GO" id="GO:0046872">
    <property type="term" value="F:metal ion binding"/>
    <property type="evidence" value="ECO:0007669"/>
    <property type="project" value="UniProtKB-KW"/>
</dbReference>
<comment type="similarity">
    <text evidence="1">Belongs to the SCO1/2 family.</text>
</comment>
<feature type="transmembrane region" description="Helical" evidence="4">
    <location>
        <begin position="103"/>
        <end position="123"/>
    </location>
</feature>
<keyword evidence="4" id="KW-0472">Membrane</keyword>
<sequence length="327" mass="35344">MARSGALMSTCVNKLCTTPLLAHARRCVAQTTNLACKGTLYAAMHTRAATVPAIQSNAHVRQRTVWIRARGFAAEAGAGAEATATKAGATVEQNVATKRPPGYSTYAALGLFTITAGGLVYMFNREKQRRVAAIMKSVSQPGPIVGDAMLGGPFKLVDSNNRTFTDKDLNGGFSLLYFGFTLCPDICPDELHKVSAAVTKARRVVAASAKTRGAEPPPIKVVFISVDPERDTPKKVKAYTKKFMPDMIGLTGSMDAVKKAAKSYRVYFTKTDDSKDSYLVDHSIIHYLLDPQGKFQTFFGKTATEDDIANAIVDRVSAYMEKQSKAP</sequence>
<feature type="disulfide bond" description="Redox-active" evidence="3">
    <location>
        <begin position="183"/>
        <end position="187"/>
    </location>
</feature>
<comment type="caution">
    <text evidence="5">The sequence shown here is derived from an EMBL/GenBank/DDBJ whole genome shotgun (WGS) entry which is preliminary data.</text>
</comment>
<evidence type="ECO:0000256" key="1">
    <source>
        <dbReference type="ARBA" id="ARBA00010996"/>
    </source>
</evidence>
<evidence type="ECO:0000256" key="2">
    <source>
        <dbReference type="PIRSR" id="PIRSR603782-1"/>
    </source>
</evidence>
<organism evidence="5 6">
    <name type="scientific">Pycnococcus provasolii</name>
    <dbReference type="NCBI Taxonomy" id="41880"/>
    <lineage>
        <taxon>Eukaryota</taxon>
        <taxon>Viridiplantae</taxon>
        <taxon>Chlorophyta</taxon>
        <taxon>Pseudoscourfieldiophyceae</taxon>
        <taxon>Pseudoscourfieldiales</taxon>
        <taxon>Pycnococcaceae</taxon>
        <taxon>Pycnococcus</taxon>
    </lineage>
</organism>
<keyword evidence="2" id="KW-0186">Copper</keyword>
<name>A0A830HC45_9CHLO</name>
<feature type="binding site" evidence="2">
    <location>
        <position position="187"/>
    </location>
    <ligand>
        <name>Cu cation</name>
        <dbReference type="ChEBI" id="CHEBI:23378"/>
    </ligand>
</feature>
<dbReference type="AlphaFoldDB" id="A0A830HC45"/>
<keyword evidence="3" id="KW-1015">Disulfide bond</keyword>
<feature type="binding site" evidence="2">
    <location>
        <position position="183"/>
    </location>
    <ligand>
        <name>Cu cation</name>
        <dbReference type="ChEBI" id="CHEBI:23378"/>
    </ligand>
</feature>
<evidence type="ECO:0000256" key="4">
    <source>
        <dbReference type="SAM" id="Phobius"/>
    </source>
</evidence>
<evidence type="ECO:0000313" key="5">
    <source>
        <dbReference type="EMBL" id="GHP02899.1"/>
    </source>
</evidence>
<dbReference type="CDD" id="cd02968">
    <property type="entry name" value="SCO"/>
    <property type="match status" value="1"/>
</dbReference>
<protein>
    <recommendedName>
        <fullName evidence="7">Thioredoxin domain-containing protein</fullName>
    </recommendedName>
</protein>
<dbReference type="EMBL" id="BNJQ01000004">
    <property type="protein sequence ID" value="GHP02899.1"/>
    <property type="molecule type" value="Genomic_DNA"/>
</dbReference>
<dbReference type="Pfam" id="PF02630">
    <property type="entry name" value="SCO1-SenC"/>
    <property type="match status" value="1"/>
</dbReference>
<dbReference type="Gene3D" id="3.40.30.10">
    <property type="entry name" value="Glutaredoxin"/>
    <property type="match status" value="1"/>
</dbReference>
<dbReference type="Proteomes" id="UP000660262">
    <property type="component" value="Unassembled WGS sequence"/>
</dbReference>
<keyword evidence="4" id="KW-1133">Transmembrane helix</keyword>